<dbReference type="AlphaFoldDB" id="A0A9N8HXW3"/>
<comment type="caution">
    <text evidence="1">The sequence shown here is derived from an EMBL/GenBank/DDBJ whole genome shotgun (WGS) entry which is preliminary data.</text>
</comment>
<organism evidence="1 2">
    <name type="scientific">Seminavis robusta</name>
    <dbReference type="NCBI Taxonomy" id="568900"/>
    <lineage>
        <taxon>Eukaryota</taxon>
        <taxon>Sar</taxon>
        <taxon>Stramenopiles</taxon>
        <taxon>Ochrophyta</taxon>
        <taxon>Bacillariophyta</taxon>
        <taxon>Bacillariophyceae</taxon>
        <taxon>Bacillariophycidae</taxon>
        <taxon>Naviculales</taxon>
        <taxon>Naviculaceae</taxon>
        <taxon>Seminavis</taxon>
    </lineage>
</organism>
<proteinExistence type="predicted"/>
<accession>A0A9N8HXW3</accession>
<protein>
    <submittedName>
        <fullName evidence="1">Uncharacterized protein</fullName>
    </submittedName>
</protein>
<dbReference type="Proteomes" id="UP001153069">
    <property type="component" value="Unassembled WGS sequence"/>
</dbReference>
<reference evidence="1" key="1">
    <citation type="submission" date="2020-06" db="EMBL/GenBank/DDBJ databases">
        <authorList>
            <consortium name="Plant Systems Biology data submission"/>
        </authorList>
    </citation>
    <scope>NUCLEOTIDE SEQUENCE</scope>
    <source>
        <strain evidence="1">D6</strain>
    </source>
</reference>
<gene>
    <name evidence="1" type="ORF">SEMRO_1881_G303330.1</name>
</gene>
<evidence type="ECO:0000313" key="1">
    <source>
        <dbReference type="EMBL" id="CAB9526753.1"/>
    </source>
</evidence>
<dbReference type="EMBL" id="CAICTM010001879">
    <property type="protein sequence ID" value="CAB9526753.1"/>
    <property type="molecule type" value="Genomic_DNA"/>
</dbReference>
<evidence type="ECO:0000313" key="2">
    <source>
        <dbReference type="Proteomes" id="UP001153069"/>
    </source>
</evidence>
<keyword evidence="2" id="KW-1185">Reference proteome</keyword>
<name>A0A9N8HXW3_9STRA</name>
<sequence length="197" mass="20574">MNTSNLESASVVDVITILPSTTLQVPLIAVEGAAVCSFCPNGLPVPDPARRFINVPDDALNCGGFEEMLLALETDEECNATLSLFQTSFDPGVFCHCPTAIPTGVCQLCNNDSHVGNMDSSNDTAINGVLCSDYMDLAAATMSVEFCQSIQSVIGIEACCGVTQITNTTTASANTNATFTVEKFHVAETNATTGTSS</sequence>